<reference evidence="6 7" key="1">
    <citation type="submission" date="2020-10" db="EMBL/GenBank/DDBJ databases">
        <title>Connecting structure to function with the recovery of over 1000 high-quality activated sludge metagenome-assembled genomes encoding full-length rRNA genes using long-read sequencing.</title>
        <authorList>
            <person name="Singleton C.M."/>
            <person name="Petriglieri F."/>
            <person name="Kristensen J.M."/>
            <person name="Kirkegaard R.H."/>
            <person name="Michaelsen T.Y."/>
            <person name="Andersen M.H."/>
            <person name="Karst S.M."/>
            <person name="Dueholm M.S."/>
            <person name="Nielsen P.H."/>
            <person name="Albertsen M."/>
        </authorList>
    </citation>
    <scope>NUCLEOTIDE SEQUENCE [LARGE SCALE GENOMIC DNA]</scope>
    <source>
        <strain evidence="6">Lyne_18-Q3-R50-59_MAXAC.006</strain>
    </source>
</reference>
<name>A0A936NAS8_9ACTN</name>
<evidence type="ECO:0000259" key="5">
    <source>
        <dbReference type="PROSITE" id="PS51900"/>
    </source>
</evidence>
<evidence type="ECO:0000313" key="6">
    <source>
        <dbReference type="EMBL" id="MBK9296545.1"/>
    </source>
</evidence>
<dbReference type="InterPro" id="IPR011010">
    <property type="entry name" value="DNA_brk_join_enz"/>
</dbReference>
<proteinExistence type="predicted"/>
<dbReference type="InterPro" id="IPR050090">
    <property type="entry name" value="Tyrosine_recombinase_XerCD"/>
</dbReference>
<dbReference type="PANTHER" id="PTHR30349">
    <property type="entry name" value="PHAGE INTEGRASE-RELATED"/>
    <property type="match status" value="1"/>
</dbReference>
<dbReference type="AlphaFoldDB" id="A0A936NAS8"/>
<dbReference type="Proteomes" id="UP000727993">
    <property type="component" value="Unassembled WGS sequence"/>
</dbReference>
<dbReference type="Pfam" id="PF00589">
    <property type="entry name" value="Phage_integrase"/>
    <property type="match status" value="1"/>
</dbReference>
<dbReference type="PANTHER" id="PTHR30349:SF90">
    <property type="entry name" value="TYROSINE RECOMBINASE XERD"/>
    <property type="match status" value="1"/>
</dbReference>
<organism evidence="6 7">
    <name type="scientific">Candidatus Neomicrothrix subdominans</name>
    <dbReference type="NCBI Taxonomy" id="2954438"/>
    <lineage>
        <taxon>Bacteria</taxon>
        <taxon>Bacillati</taxon>
        <taxon>Actinomycetota</taxon>
        <taxon>Acidimicrobiia</taxon>
        <taxon>Acidimicrobiales</taxon>
        <taxon>Microthrixaceae</taxon>
        <taxon>Candidatus Neomicrothrix</taxon>
    </lineage>
</organism>
<dbReference type="InterPro" id="IPR044068">
    <property type="entry name" value="CB"/>
</dbReference>
<evidence type="ECO:0000256" key="3">
    <source>
        <dbReference type="PROSITE-ProRule" id="PRU01248"/>
    </source>
</evidence>
<comment type="caution">
    <text evidence="6">The sequence shown here is derived from an EMBL/GenBank/DDBJ whole genome shotgun (WGS) entry which is preliminary data.</text>
</comment>
<sequence>MEHLSCWLDDHNRGPEGLTAARVDEFLDHRRSQGRLHQQLSLGGLSPLLSYLREVGVVPPPALLASTGPFSQLMEEFVGYLRDERGLAENTVGNYRCVAELFLSTTRLCGSGEGRSTVSDLRAGDVIGFMVSEANSRSAGSLSNVATGLRAFLRFLHLQGFMATCLATAVPAATGWRDGGLLCRAVESAQVAQLLASCDRRTGSGRRDFAILTVLARLGLRAGEVAALGVDDIDWRAGELVVTGKGNRRDRLPLPVDVGQAIADYCARGRRHGDCRSLFLHARGPYVGVSGSAVREVVARACDRVGVPRIGAHRLRHAAATSMRRAGAPLFEIAQVLRHRHLPTTAHYARDDVAALAVVARGWLGGDA</sequence>
<protein>
    <submittedName>
        <fullName evidence="6">Tyrosine-type recombinase/integrase</fullName>
    </submittedName>
</protein>
<keyword evidence="2" id="KW-0233">DNA recombination</keyword>
<dbReference type="Gene3D" id="1.10.443.10">
    <property type="entry name" value="Intergrase catalytic core"/>
    <property type="match status" value="1"/>
</dbReference>
<evidence type="ECO:0000256" key="2">
    <source>
        <dbReference type="ARBA" id="ARBA00023172"/>
    </source>
</evidence>
<dbReference type="PROSITE" id="PS51900">
    <property type="entry name" value="CB"/>
    <property type="match status" value="1"/>
</dbReference>
<dbReference type="SUPFAM" id="SSF56349">
    <property type="entry name" value="DNA breaking-rejoining enzymes"/>
    <property type="match status" value="1"/>
</dbReference>
<evidence type="ECO:0000259" key="4">
    <source>
        <dbReference type="PROSITE" id="PS51898"/>
    </source>
</evidence>
<keyword evidence="1 3" id="KW-0238">DNA-binding</keyword>
<evidence type="ECO:0000256" key="1">
    <source>
        <dbReference type="ARBA" id="ARBA00023125"/>
    </source>
</evidence>
<feature type="domain" description="Core-binding (CB)" evidence="5">
    <location>
        <begin position="68"/>
        <end position="157"/>
    </location>
</feature>
<dbReference type="InterPro" id="IPR002104">
    <property type="entry name" value="Integrase_catalytic"/>
</dbReference>
<dbReference type="PROSITE" id="PS51898">
    <property type="entry name" value="TYR_RECOMBINASE"/>
    <property type="match status" value="1"/>
</dbReference>
<dbReference type="InterPro" id="IPR013762">
    <property type="entry name" value="Integrase-like_cat_sf"/>
</dbReference>
<feature type="domain" description="Tyr recombinase" evidence="4">
    <location>
        <begin position="181"/>
        <end position="361"/>
    </location>
</feature>
<gene>
    <name evidence="6" type="ORF">IPN02_06760</name>
</gene>
<dbReference type="GO" id="GO:0015074">
    <property type="term" value="P:DNA integration"/>
    <property type="evidence" value="ECO:0007669"/>
    <property type="project" value="InterPro"/>
</dbReference>
<dbReference type="EMBL" id="JADJZA010000003">
    <property type="protein sequence ID" value="MBK9296545.1"/>
    <property type="molecule type" value="Genomic_DNA"/>
</dbReference>
<evidence type="ECO:0000313" key="7">
    <source>
        <dbReference type="Proteomes" id="UP000727993"/>
    </source>
</evidence>
<dbReference type="GO" id="GO:0003677">
    <property type="term" value="F:DNA binding"/>
    <property type="evidence" value="ECO:0007669"/>
    <property type="project" value="UniProtKB-UniRule"/>
</dbReference>
<dbReference type="InterPro" id="IPR010998">
    <property type="entry name" value="Integrase_recombinase_N"/>
</dbReference>
<accession>A0A936NAS8</accession>
<dbReference type="GO" id="GO:0006310">
    <property type="term" value="P:DNA recombination"/>
    <property type="evidence" value="ECO:0007669"/>
    <property type="project" value="UniProtKB-KW"/>
</dbReference>
<dbReference type="Gene3D" id="1.10.150.130">
    <property type="match status" value="1"/>
</dbReference>